<dbReference type="PROSITE" id="PS50330">
    <property type="entry name" value="UIM"/>
    <property type="match status" value="1"/>
</dbReference>
<dbReference type="Pfam" id="PF12763">
    <property type="entry name" value="EH"/>
    <property type="match status" value="2"/>
</dbReference>
<feature type="compositionally biased region" description="Low complexity" evidence="3">
    <location>
        <begin position="682"/>
        <end position="691"/>
    </location>
</feature>
<evidence type="ECO:0000256" key="2">
    <source>
        <dbReference type="SAM" id="Coils"/>
    </source>
</evidence>
<dbReference type="InterPro" id="IPR000261">
    <property type="entry name" value="EH_dom"/>
</dbReference>
<feature type="region of interest" description="Disordered" evidence="3">
    <location>
        <begin position="559"/>
        <end position="581"/>
    </location>
</feature>
<feature type="coiled-coil region" evidence="2">
    <location>
        <begin position="311"/>
        <end position="388"/>
    </location>
</feature>
<dbReference type="PROSITE" id="PS50222">
    <property type="entry name" value="EF_HAND_2"/>
    <property type="match status" value="2"/>
</dbReference>
<dbReference type="AlphaFoldDB" id="A0A564Y7B4"/>
<reference evidence="6 7" key="1">
    <citation type="submission" date="2019-07" db="EMBL/GenBank/DDBJ databases">
        <authorList>
            <person name="Jastrzebski P J."/>
            <person name="Paukszto L."/>
            <person name="Jastrzebski P J."/>
        </authorList>
    </citation>
    <scope>NUCLEOTIDE SEQUENCE [LARGE SCALE GENOMIC DNA]</scope>
    <source>
        <strain evidence="6 7">WMS-il1</strain>
    </source>
</reference>
<protein>
    <recommendedName>
        <fullName evidence="8">Epidermal growth factor receptor substrate 15-like 1</fullName>
    </recommendedName>
</protein>
<evidence type="ECO:0000313" key="7">
    <source>
        <dbReference type="Proteomes" id="UP000321570"/>
    </source>
</evidence>
<gene>
    <name evidence="6" type="ORF">WMSIL1_LOCUS3064</name>
</gene>
<dbReference type="InterPro" id="IPR018247">
    <property type="entry name" value="EF_Hand_1_Ca_BS"/>
</dbReference>
<feature type="domain" description="EH" evidence="4">
    <location>
        <begin position="13"/>
        <end position="101"/>
    </location>
</feature>
<dbReference type="CDD" id="cd00052">
    <property type="entry name" value="EH"/>
    <property type="match status" value="2"/>
</dbReference>
<feature type="domain" description="EF-hand" evidence="5">
    <location>
        <begin position="159"/>
        <end position="194"/>
    </location>
</feature>
<evidence type="ECO:0000256" key="1">
    <source>
        <dbReference type="ARBA" id="ARBA00022837"/>
    </source>
</evidence>
<keyword evidence="2" id="KW-0175">Coiled coil</keyword>
<feature type="compositionally biased region" description="Basic residues" evidence="3">
    <location>
        <begin position="636"/>
        <end position="647"/>
    </location>
</feature>
<dbReference type="SUPFAM" id="SSF47473">
    <property type="entry name" value="EF-hand"/>
    <property type="match status" value="2"/>
</dbReference>
<name>A0A564Y7B4_HYMDI</name>
<dbReference type="GO" id="GO:0005886">
    <property type="term" value="C:plasma membrane"/>
    <property type="evidence" value="ECO:0007669"/>
    <property type="project" value="TreeGrafter"/>
</dbReference>
<dbReference type="SMART" id="SM00054">
    <property type="entry name" value="EFh"/>
    <property type="match status" value="3"/>
</dbReference>
<dbReference type="PROSITE" id="PS00018">
    <property type="entry name" value="EF_HAND_1"/>
    <property type="match status" value="2"/>
</dbReference>
<evidence type="ECO:0000259" key="4">
    <source>
        <dbReference type="PROSITE" id="PS50031"/>
    </source>
</evidence>
<dbReference type="GO" id="GO:0006897">
    <property type="term" value="P:endocytosis"/>
    <property type="evidence" value="ECO:0007669"/>
    <property type="project" value="TreeGrafter"/>
</dbReference>
<dbReference type="InterPro" id="IPR002048">
    <property type="entry name" value="EF_hand_dom"/>
</dbReference>
<keyword evidence="1" id="KW-0106">Calcium</keyword>
<dbReference type="EMBL" id="CABIJS010000089">
    <property type="protein sequence ID" value="VUZ42658.1"/>
    <property type="molecule type" value="Genomic_DNA"/>
</dbReference>
<dbReference type="SMART" id="SM00726">
    <property type="entry name" value="UIM"/>
    <property type="match status" value="2"/>
</dbReference>
<evidence type="ECO:0000256" key="3">
    <source>
        <dbReference type="SAM" id="MobiDB-lite"/>
    </source>
</evidence>
<dbReference type="Gene3D" id="1.10.238.10">
    <property type="entry name" value="EF-hand"/>
    <property type="match status" value="2"/>
</dbReference>
<dbReference type="GO" id="GO:0005737">
    <property type="term" value="C:cytoplasm"/>
    <property type="evidence" value="ECO:0007669"/>
    <property type="project" value="TreeGrafter"/>
</dbReference>
<accession>A0A564Y7B4</accession>
<dbReference type="InterPro" id="IPR011992">
    <property type="entry name" value="EF-hand-dom_pair"/>
</dbReference>
<proteinExistence type="predicted"/>
<dbReference type="SMART" id="SM00027">
    <property type="entry name" value="EH"/>
    <property type="match status" value="2"/>
</dbReference>
<dbReference type="GO" id="GO:0005509">
    <property type="term" value="F:calcium ion binding"/>
    <property type="evidence" value="ECO:0007669"/>
    <property type="project" value="InterPro"/>
</dbReference>
<dbReference type="Proteomes" id="UP000321570">
    <property type="component" value="Unassembled WGS sequence"/>
</dbReference>
<dbReference type="PANTHER" id="PTHR11216:SF176">
    <property type="entry name" value="EPIDERMAL GROWTH FACTOR RECEPTOR PATHWAY SUBSTRATE CLONE 15, ISOFORM A"/>
    <property type="match status" value="1"/>
</dbReference>
<sequence length="757" mass="81376">MTSSVEWAIPPENVKKYENLFENMEHIGDKVSGEVMSKFLRDTKLPVETLRAIWDLSDLDQDGYLDRFEFILTMHLVCVCLEGRPLPVILPLNLVPPNKRGGISEPLAIMPPPSSIGLSCPSVHSPSGLVVGGFSPTSSILSASAGPPPPMPEWSITKAEQTQYSAVFLKMDKDEDGLITGGDVHDFFIHSNLPQNILARIWDLVDLQHTGTLNQEQFIVAVHLVNEQIASRCTRDLPVSLPPALVPPSLRPVTLEPKDYEESNRLLSEIEKIRKERQTLEGSTASSLGIDGHGEEIARMSAALETLGATARNLTAQHAAAERYVADLRNERRAALQNQLSEAADAVKAKKATVDALRAQLTSQQISIRSQEEEVIQLRNAITDRKREETSLLQQVAERRSRVEAVETENKAISARNESEAKKISNLETIREKLLLALDEYAKLLSGDTSVTEPEEAFIQQLTAAAAAEKEQMASDVLNTGRISTTATQPPFAMNTGMDNFATSLPSTTSSSSTGAGKNSLFGNDPFNPVSTADAFAASFGSSSIGASLDPFEADPFAPSCADPFSPQFKPSDHSKSNFDPNKFDAIFGSAPSELTDYPFTASGGGNNVNPTNGAGSKKIPPPRPATQPSAILSKSNKKSPPHHHKSSSGLTLAQKSASGSNDSPKSRLRGAFGKVGGGGSASRNSGAFRSVSGGPGTRDTALIPAATMNEAEQLRWATRESRRAAQAEEKLRAQEEADLELAIQLSRLEALARGAS</sequence>
<dbReference type="GO" id="GO:0016197">
    <property type="term" value="P:endosomal transport"/>
    <property type="evidence" value="ECO:0007669"/>
    <property type="project" value="TreeGrafter"/>
</dbReference>
<evidence type="ECO:0000259" key="5">
    <source>
        <dbReference type="PROSITE" id="PS50222"/>
    </source>
</evidence>
<dbReference type="PROSITE" id="PS50031">
    <property type="entry name" value="EH"/>
    <property type="match status" value="2"/>
</dbReference>
<feature type="region of interest" description="Disordered" evidence="3">
    <location>
        <begin position="598"/>
        <end position="708"/>
    </location>
</feature>
<feature type="domain" description="EF-hand" evidence="5">
    <location>
        <begin position="45"/>
        <end position="80"/>
    </location>
</feature>
<evidence type="ECO:0000313" key="6">
    <source>
        <dbReference type="EMBL" id="VUZ42658.1"/>
    </source>
</evidence>
<evidence type="ECO:0008006" key="8">
    <source>
        <dbReference type="Google" id="ProtNLM"/>
    </source>
</evidence>
<feature type="domain" description="EH" evidence="4">
    <location>
        <begin position="160"/>
        <end position="252"/>
    </location>
</feature>
<feature type="compositionally biased region" description="Polar residues" evidence="3">
    <location>
        <begin position="650"/>
        <end position="664"/>
    </location>
</feature>
<dbReference type="InterPro" id="IPR003903">
    <property type="entry name" value="UIM_dom"/>
</dbReference>
<organism evidence="6 7">
    <name type="scientific">Hymenolepis diminuta</name>
    <name type="common">Rat tapeworm</name>
    <dbReference type="NCBI Taxonomy" id="6216"/>
    <lineage>
        <taxon>Eukaryota</taxon>
        <taxon>Metazoa</taxon>
        <taxon>Spiralia</taxon>
        <taxon>Lophotrochozoa</taxon>
        <taxon>Platyhelminthes</taxon>
        <taxon>Cestoda</taxon>
        <taxon>Eucestoda</taxon>
        <taxon>Cyclophyllidea</taxon>
        <taxon>Hymenolepididae</taxon>
        <taxon>Hymenolepis</taxon>
    </lineage>
</organism>
<dbReference type="PANTHER" id="PTHR11216">
    <property type="entry name" value="EH DOMAIN"/>
    <property type="match status" value="1"/>
</dbReference>
<keyword evidence="7" id="KW-1185">Reference proteome</keyword>